<name>A0ABV4AI57_9GAMM</name>
<proteinExistence type="predicted"/>
<dbReference type="Proteomes" id="UP001562065">
    <property type="component" value="Unassembled WGS sequence"/>
</dbReference>
<reference evidence="1 2" key="1">
    <citation type="submission" date="2024-07" db="EMBL/GenBank/DDBJ databases">
        <authorList>
            <person name="Ren Q."/>
        </authorList>
    </citation>
    <scope>NUCLEOTIDE SEQUENCE [LARGE SCALE GENOMIC DNA]</scope>
    <source>
        <strain evidence="1 2">REN37</strain>
    </source>
</reference>
<keyword evidence="2" id="KW-1185">Reference proteome</keyword>
<dbReference type="RefSeq" id="WP_369454766.1">
    <property type="nucleotide sequence ID" value="NZ_JBGCUO010000001.1"/>
</dbReference>
<evidence type="ECO:0000313" key="1">
    <source>
        <dbReference type="EMBL" id="MEY1661513.1"/>
    </source>
</evidence>
<sequence length="146" mass="16272">MDLPATPLSQQLAALPLAELKQLFHHAQQQCRVLRQNRPRTTEAQPAWLAELEHWQRLRRLYQDAIQQRMEAAKAALETAEGASLAELKRAAADVALALAHHRRAKVTDATLDANGGIEAQLEQDLRAASQRIGHALTRHGLRDTD</sequence>
<evidence type="ECO:0000313" key="2">
    <source>
        <dbReference type="Proteomes" id="UP001562065"/>
    </source>
</evidence>
<dbReference type="EMBL" id="JBGCUO010000001">
    <property type="protein sequence ID" value="MEY1661513.1"/>
    <property type="molecule type" value="Genomic_DNA"/>
</dbReference>
<accession>A0ABV4AI57</accession>
<protein>
    <submittedName>
        <fullName evidence="1">Uncharacterized protein</fullName>
    </submittedName>
</protein>
<organism evidence="1 2">
    <name type="scientific">Isoalcanivorax beigongshangi</name>
    <dbReference type="NCBI Taxonomy" id="3238810"/>
    <lineage>
        <taxon>Bacteria</taxon>
        <taxon>Pseudomonadati</taxon>
        <taxon>Pseudomonadota</taxon>
        <taxon>Gammaproteobacteria</taxon>
        <taxon>Oceanospirillales</taxon>
        <taxon>Alcanivoracaceae</taxon>
        <taxon>Isoalcanivorax</taxon>
    </lineage>
</organism>
<comment type="caution">
    <text evidence="1">The sequence shown here is derived from an EMBL/GenBank/DDBJ whole genome shotgun (WGS) entry which is preliminary data.</text>
</comment>
<gene>
    <name evidence="1" type="ORF">AB5I84_05040</name>
</gene>